<name>B4Q3V5_DROSI</name>
<dbReference type="InterPro" id="IPR042185">
    <property type="entry name" value="Serpin_sf_2"/>
</dbReference>
<dbReference type="PhylomeDB" id="B4Q3V5"/>
<protein>
    <submittedName>
        <fullName evidence="4">GD21672</fullName>
    </submittedName>
</protein>
<dbReference type="Proteomes" id="UP000000304">
    <property type="component" value="Chromosome 2L"/>
</dbReference>
<dbReference type="OrthoDB" id="671595at2759"/>
<dbReference type="InterPro" id="IPR023796">
    <property type="entry name" value="Serpin_dom"/>
</dbReference>
<dbReference type="Gene3D" id="2.30.39.10">
    <property type="entry name" value="Alpha-1-antitrypsin, domain 1"/>
    <property type="match status" value="1"/>
</dbReference>
<dbReference type="EMBL" id="CM000361">
    <property type="protein sequence ID" value="EDX05671.1"/>
    <property type="molecule type" value="Genomic_DNA"/>
</dbReference>
<dbReference type="PANTHER" id="PTHR11461">
    <property type="entry name" value="SERINE PROTEASE INHIBITOR, SERPIN"/>
    <property type="match status" value="1"/>
</dbReference>
<proteinExistence type="predicted"/>
<evidence type="ECO:0000259" key="3">
    <source>
        <dbReference type="Pfam" id="PF00079"/>
    </source>
</evidence>
<dbReference type="SMR" id="B4Q3V5"/>
<dbReference type="InterPro" id="IPR042178">
    <property type="entry name" value="Serpin_sf_1"/>
</dbReference>
<evidence type="ECO:0000256" key="1">
    <source>
        <dbReference type="ARBA" id="ARBA00022690"/>
    </source>
</evidence>
<sequence>MAFMGARAKTAQEMRDVLKLPDDKKEVAAKFKDLLIRASTGLQSGAKFIELAYRNSNLSMVIYLPDKAHGLAELEKNMVGFTPKLININVHLRLPKFKIEFFAHLESVLIAMGIQDAFRTSGDFNDLIANSGGVVNEAFLEVNEEGSEAAAATGMYSIGL</sequence>
<dbReference type="AlphaFoldDB" id="B4Q3V5"/>
<dbReference type="InterPro" id="IPR036186">
    <property type="entry name" value="Serpin_sf"/>
</dbReference>
<evidence type="ECO:0000313" key="5">
    <source>
        <dbReference type="Proteomes" id="UP000000304"/>
    </source>
</evidence>
<dbReference type="InterPro" id="IPR000215">
    <property type="entry name" value="Serpin_fam"/>
</dbReference>
<dbReference type="Gene3D" id="3.30.497.10">
    <property type="entry name" value="Antithrombin, subunit I, domain 2"/>
    <property type="match status" value="1"/>
</dbReference>
<gene>
    <name evidence="4" type="primary">Dsim\GD21672</name>
    <name evidence="4" type="ORF">Dsim_GD21672</name>
</gene>
<accession>B4Q3V5</accession>
<dbReference type="STRING" id="7240.B4Q3V5"/>
<dbReference type="SUPFAM" id="SSF56574">
    <property type="entry name" value="Serpins"/>
    <property type="match status" value="1"/>
</dbReference>
<dbReference type="GO" id="GO:0004867">
    <property type="term" value="F:serine-type endopeptidase inhibitor activity"/>
    <property type="evidence" value="ECO:0007669"/>
    <property type="project" value="UniProtKB-KW"/>
</dbReference>
<evidence type="ECO:0000313" key="4">
    <source>
        <dbReference type="EMBL" id="EDX05671.1"/>
    </source>
</evidence>
<keyword evidence="2" id="KW-0722">Serine protease inhibitor</keyword>
<dbReference type="HOGENOM" id="CLU_1653980_0_0_1"/>
<dbReference type="PANTHER" id="PTHR11461:SF372">
    <property type="entry name" value="ACCESSORY GLAND PROTEIN ACP76A-RELATED"/>
    <property type="match status" value="1"/>
</dbReference>
<keyword evidence="1" id="KW-0646">Protease inhibitor</keyword>
<dbReference type="Pfam" id="PF00079">
    <property type="entry name" value="Serpin"/>
    <property type="match status" value="1"/>
</dbReference>
<organism evidence="4 5">
    <name type="scientific">Drosophila simulans</name>
    <name type="common">Fruit fly</name>
    <dbReference type="NCBI Taxonomy" id="7240"/>
    <lineage>
        <taxon>Eukaryota</taxon>
        <taxon>Metazoa</taxon>
        <taxon>Ecdysozoa</taxon>
        <taxon>Arthropoda</taxon>
        <taxon>Hexapoda</taxon>
        <taxon>Insecta</taxon>
        <taxon>Pterygota</taxon>
        <taxon>Neoptera</taxon>
        <taxon>Endopterygota</taxon>
        <taxon>Diptera</taxon>
        <taxon>Brachycera</taxon>
        <taxon>Muscomorpha</taxon>
        <taxon>Ephydroidea</taxon>
        <taxon>Drosophilidae</taxon>
        <taxon>Drosophila</taxon>
        <taxon>Sophophora</taxon>
    </lineage>
</organism>
<feature type="domain" description="Serpin" evidence="3">
    <location>
        <begin position="43"/>
        <end position="155"/>
    </location>
</feature>
<reference evidence="4 5" key="1">
    <citation type="journal article" date="2007" name="Nature">
        <title>Evolution of genes and genomes on the Drosophila phylogeny.</title>
        <authorList>
            <consortium name="Drosophila 12 Genomes Consortium"/>
            <person name="Clark A.G."/>
            <person name="Eisen M.B."/>
            <person name="Smith D.R."/>
            <person name="Bergman C.M."/>
            <person name="Oliver B."/>
            <person name="Markow T.A."/>
            <person name="Kaufman T.C."/>
            <person name="Kellis M."/>
            <person name="Gelbart W."/>
            <person name="Iyer V.N."/>
            <person name="Pollard D.A."/>
            <person name="Sackton T.B."/>
            <person name="Larracuente A.M."/>
            <person name="Singh N.D."/>
            <person name="Abad J.P."/>
            <person name="Abt D.N."/>
            <person name="Adryan B."/>
            <person name="Aguade M."/>
            <person name="Akashi H."/>
            <person name="Anderson W.W."/>
            <person name="Aquadro C.F."/>
            <person name="Ardell D.H."/>
            <person name="Arguello R."/>
            <person name="Artieri C.G."/>
            <person name="Barbash D.A."/>
            <person name="Barker D."/>
            <person name="Barsanti P."/>
            <person name="Batterham P."/>
            <person name="Batzoglou S."/>
            <person name="Begun D."/>
            <person name="Bhutkar A."/>
            <person name="Blanco E."/>
            <person name="Bosak S.A."/>
            <person name="Bradley R.K."/>
            <person name="Brand A.D."/>
            <person name="Brent M.R."/>
            <person name="Brooks A.N."/>
            <person name="Brown R.H."/>
            <person name="Butlin R.K."/>
            <person name="Caggese C."/>
            <person name="Calvi B.R."/>
            <person name="Bernardo de Carvalho A."/>
            <person name="Caspi A."/>
            <person name="Castrezana S."/>
            <person name="Celniker S.E."/>
            <person name="Chang J.L."/>
            <person name="Chapple C."/>
            <person name="Chatterji S."/>
            <person name="Chinwalla A."/>
            <person name="Civetta A."/>
            <person name="Clifton S.W."/>
            <person name="Comeron J.M."/>
            <person name="Costello J.C."/>
            <person name="Coyne J.A."/>
            <person name="Daub J."/>
            <person name="David R.G."/>
            <person name="Delcher A.L."/>
            <person name="Delehaunty K."/>
            <person name="Do C.B."/>
            <person name="Ebling H."/>
            <person name="Edwards K."/>
            <person name="Eickbush T."/>
            <person name="Evans J.D."/>
            <person name="Filipski A."/>
            <person name="Findeiss S."/>
            <person name="Freyhult E."/>
            <person name="Fulton L."/>
            <person name="Fulton R."/>
            <person name="Garcia A.C."/>
            <person name="Gardiner A."/>
            <person name="Garfield D.A."/>
            <person name="Garvin B.E."/>
            <person name="Gibson G."/>
            <person name="Gilbert D."/>
            <person name="Gnerre S."/>
            <person name="Godfrey J."/>
            <person name="Good R."/>
            <person name="Gotea V."/>
            <person name="Gravely B."/>
            <person name="Greenberg A.J."/>
            <person name="Griffiths-Jones S."/>
            <person name="Gross S."/>
            <person name="Guigo R."/>
            <person name="Gustafson E.A."/>
            <person name="Haerty W."/>
            <person name="Hahn M.W."/>
            <person name="Halligan D.L."/>
            <person name="Halpern A.L."/>
            <person name="Halter G.M."/>
            <person name="Han M.V."/>
            <person name="Heger A."/>
            <person name="Hillier L."/>
            <person name="Hinrichs A.S."/>
            <person name="Holmes I."/>
            <person name="Hoskins R.A."/>
            <person name="Hubisz M.J."/>
            <person name="Hultmark D."/>
            <person name="Huntley M.A."/>
            <person name="Jaffe D.B."/>
            <person name="Jagadeeshan S."/>
            <person name="Jeck W.R."/>
            <person name="Johnson J."/>
            <person name="Jones C.D."/>
            <person name="Jordan W.C."/>
            <person name="Karpen G.H."/>
            <person name="Kataoka E."/>
            <person name="Keightley P.D."/>
            <person name="Kheradpour P."/>
            <person name="Kirkness E.F."/>
            <person name="Koerich L.B."/>
            <person name="Kristiansen K."/>
            <person name="Kudrna D."/>
            <person name="Kulathinal R.J."/>
            <person name="Kumar S."/>
            <person name="Kwok R."/>
            <person name="Lander E."/>
            <person name="Langley C.H."/>
            <person name="Lapoint R."/>
            <person name="Lazzaro B.P."/>
            <person name="Lee S.J."/>
            <person name="Levesque L."/>
            <person name="Li R."/>
            <person name="Lin C.F."/>
            <person name="Lin M.F."/>
            <person name="Lindblad-Toh K."/>
            <person name="Llopart A."/>
            <person name="Long M."/>
            <person name="Low L."/>
            <person name="Lozovsky E."/>
            <person name="Lu J."/>
            <person name="Luo M."/>
            <person name="Machado C.A."/>
            <person name="Makalowski W."/>
            <person name="Marzo M."/>
            <person name="Matsuda M."/>
            <person name="Matzkin L."/>
            <person name="McAllister B."/>
            <person name="McBride C.S."/>
            <person name="McKernan B."/>
            <person name="McKernan K."/>
            <person name="Mendez-Lago M."/>
            <person name="Minx P."/>
            <person name="Mollenhauer M.U."/>
            <person name="Montooth K."/>
            <person name="Mount S.M."/>
            <person name="Mu X."/>
            <person name="Myers E."/>
            <person name="Negre B."/>
            <person name="Newfeld S."/>
            <person name="Nielsen R."/>
            <person name="Noor M.A."/>
            <person name="O'Grady P."/>
            <person name="Pachter L."/>
            <person name="Papaceit M."/>
            <person name="Parisi M.J."/>
            <person name="Parisi M."/>
            <person name="Parts L."/>
            <person name="Pedersen J.S."/>
            <person name="Pesole G."/>
            <person name="Phillippy A.M."/>
            <person name="Ponting C.P."/>
            <person name="Pop M."/>
            <person name="Porcelli D."/>
            <person name="Powell J.R."/>
            <person name="Prohaska S."/>
            <person name="Pruitt K."/>
            <person name="Puig M."/>
            <person name="Quesneville H."/>
            <person name="Ram K.R."/>
            <person name="Rand D."/>
            <person name="Rasmussen M.D."/>
            <person name="Reed L.K."/>
            <person name="Reenan R."/>
            <person name="Reily A."/>
            <person name="Remington K.A."/>
            <person name="Rieger T.T."/>
            <person name="Ritchie M.G."/>
            <person name="Robin C."/>
            <person name="Rogers Y.H."/>
            <person name="Rohde C."/>
            <person name="Rozas J."/>
            <person name="Rubenfield M.J."/>
            <person name="Ruiz A."/>
            <person name="Russo S."/>
            <person name="Salzberg S.L."/>
            <person name="Sanchez-Gracia A."/>
            <person name="Saranga D.J."/>
            <person name="Sato H."/>
            <person name="Schaeffer S.W."/>
            <person name="Schatz M.C."/>
            <person name="Schlenke T."/>
            <person name="Schwartz R."/>
            <person name="Segarra C."/>
            <person name="Singh R.S."/>
            <person name="Sirot L."/>
            <person name="Sirota M."/>
            <person name="Sisneros N.B."/>
            <person name="Smith C.D."/>
            <person name="Smith T.F."/>
            <person name="Spieth J."/>
            <person name="Stage D.E."/>
            <person name="Stark A."/>
            <person name="Stephan W."/>
            <person name="Strausberg R.L."/>
            <person name="Strempel S."/>
            <person name="Sturgill D."/>
            <person name="Sutton G."/>
            <person name="Sutton G.G."/>
            <person name="Tao W."/>
            <person name="Teichmann S."/>
            <person name="Tobari Y.N."/>
            <person name="Tomimura Y."/>
            <person name="Tsolas J.M."/>
            <person name="Valente V.L."/>
            <person name="Venter E."/>
            <person name="Venter J.C."/>
            <person name="Vicario S."/>
            <person name="Vieira F.G."/>
            <person name="Vilella A.J."/>
            <person name="Villasante A."/>
            <person name="Walenz B."/>
            <person name="Wang J."/>
            <person name="Wasserman M."/>
            <person name="Watts T."/>
            <person name="Wilson D."/>
            <person name="Wilson R.K."/>
            <person name="Wing R.A."/>
            <person name="Wolfner M.F."/>
            <person name="Wong A."/>
            <person name="Wong G.K."/>
            <person name="Wu C.I."/>
            <person name="Wu G."/>
            <person name="Yamamoto D."/>
            <person name="Yang H.P."/>
            <person name="Yang S.P."/>
            <person name="Yorke J.A."/>
            <person name="Yoshida K."/>
            <person name="Zdobnov E."/>
            <person name="Zhang P."/>
            <person name="Zhang Y."/>
            <person name="Zimin A.V."/>
            <person name="Baldwin J."/>
            <person name="Abdouelleil A."/>
            <person name="Abdulkadir J."/>
            <person name="Abebe A."/>
            <person name="Abera B."/>
            <person name="Abreu J."/>
            <person name="Acer S.C."/>
            <person name="Aftuck L."/>
            <person name="Alexander A."/>
            <person name="An P."/>
            <person name="Anderson E."/>
            <person name="Anderson S."/>
            <person name="Arachi H."/>
            <person name="Azer M."/>
            <person name="Bachantsang P."/>
            <person name="Barry A."/>
            <person name="Bayul T."/>
            <person name="Berlin A."/>
            <person name="Bessette D."/>
            <person name="Bloom T."/>
            <person name="Blye J."/>
            <person name="Boguslavskiy L."/>
            <person name="Bonnet C."/>
            <person name="Boukhgalter B."/>
            <person name="Bourzgui I."/>
            <person name="Brown A."/>
            <person name="Cahill P."/>
            <person name="Channer S."/>
            <person name="Cheshatsang Y."/>
            <person name="Chuda L."/>
            <person name="Citroen M."/>
            <person name="Collymore A."/>
            <person name="Cooke P."/>
            <person name="Costello M."/>
            <person name="D'Aco K."/>
            <person name="Daza R."/>
            <person name="De Haan G."/>
            <person name="DeGray S."/>
            <person name="DeMaso C."/>
            <person name="Dhargay N."/>
            <person name="Dooley K."/>
            <person name="Dooley E."/>
            <person name="Doricent M."/>
            <person name="Dorje P."/>
            <person name="Dorjee K."/>
            <person name="Dupes A."/>
            <person name="Elong R."/>
            <person name="Falk J."/>
            <person name="Farina A."/>
            <person name="Faro S."/>
            <person name="Ferguson D."/>
            <person name="Fisher S."/>
            <person name="Foley C.D."/>
            <person name="Franke A."/>
            <person name="Friedrich D."/>
            <person name="Gadbois L."/>
            <person name="Gearin G."/>
            <person name="Gearin C.R."/>
            <person name="Giannoukos G."/>
            <person name="Goode T."/>
            <person name="Graham J."/>
            <person name="Grandbois E."/>
            <person name="Grewal S."/>
            <person name="Gyaltsen K."/>
            <person name="Hafez N."/>
            <person name="Hagos B."/>
            <person name="Hall J."/>
            <person name="Henson C."/>
            <person name="Hollinger A."/>
            <person name="Honan T."/>
            <person name="Huard M.D."/>
            <person name="Hughes L."/>
            <person name="Hurhula B."/>
            <person name="Husby M.E."/>
            <person name="Kamat A."/>
            <person name="Kanga B."/>
            <person name="Kashin S."/>
            <person name="Khazanovich D."/>
            <person name="Kisner P."/>
            <person name="Lance K."/>
            <person name="Lara M."/>
            <person name="Lee W."/>
            <person name="Lennon N."/>
            <person name="Letendre F."/>
            <person name="LeVine R."/>
            <person name="Lipovsky A."/>
            <person name="Liu X."/>
            <person name="Liu J."/>
            <person name="Liu S."/>
            <person name="Lokyitsang T."/>
            <person name="Lokyitsang Y."/>
            <person name="Lubonja R."/>
            <person name="Lui A."/>
            <person name="MacDonald P."/>
            <person name="Magnisalis V."/>
            <person name="Maru K."/>
            <person name="Matthews C."/>
            <person name="McCusker W."/>
            <person name="McDonough S."/>
            <person name="Mehta T."/>
            <person name="Meldrim J."/>
            <person name="Meneus L."/>
            <person name="Mihai O."/>
            <person name="Mihalev A."/>
            <person name="Mihova T."/>
            <person name="Mittelman R."/>
            <person name="Mlenga V."/>
            <person name="Montmayeur A."/>
            <person name="Mulrain L."/>
            <person name="Navidi A."/>
            <person name="Naylor J."/>
            <person name="Negash T."/>
            <person name="Nguyen T."/>
            <person name="Nguyen N."/>
            <person name="Nicol R."/>
            <person name="Norbu C."/>
            <person name="Norbu N."/>
            <person name="Novod N."/>
            <person name="O'Neill B."/>
            <person name="Osman S."/>
            <person name="Markiewicz E."/>
            <person name="Oyono O.L."/>
            <person name="Patti C."/>
            <person name="Phunkhang P."/>
            <person name="Pierre F."/>
            <person name="Priest M."/>
            <person name="Raghuraman S."/>
            <person name="Rege F."/>
            <person name="Reyes R."/>
            <person name="Rise C."/>
            <person name="Rogov P."/>
            <person name="Ross K."/>
            <person name="Ryan E."/>
            <person name="Settipalli S."/>
            <person name="Shea T."/>
            <person name="Sherpa N."/>
            <person name="Shi L."/>
            <person name="Shih D."/>
            <person name="Sparrow T."/>
            <person name="Spaulding J."/>
            <person name="Stalker J."/>
            <person name="Stange-Thomann N."/>
            <person name="Stavropoulos S."/>
            <person name="Stone C."/>
            <person name="Strader C."/>
            <person name="Tesfaye S."/>
            <person name="Thomson T."/>
            <person name="Thoulutsang Y."/>
            <person name="Thoulutsang D."/>
            <person name="Topham K."/>
            <person name="Topping I."/>
            <person name="Tsamla T."/>
            <person name="Vassiliev H."/>
            <person name="Vo A."/>
            <person name="Wangchuk T."/>
            <person name="Wangdi T."/>
            <person name="Weiand M."/>
            <person name="Wilkinson J."/>
            <person name="Wilson A."/>
            <person name="Yadav S."/>
            <person name="Young G."/>
            <person name="Yu Q."/>
            <person name="Zembek L."/>
            <person name="Zhong D."/>
            <person name="Zimmer A."/>
            <person name="Zwirko Z."/>
            <person name="Jaffe D.B."/>
            <person name="Alvarez P."/>
            <person name="Brockman W."/>
            <person name="Butler J."/>
            <person name="Chin C."/>
            <person name="Gnerre S."/>
            <person name="Grabherr M."/>
            <person name="Kleber M."/>
            <person name="Mauceli E."/>
            <person name="MacCallum I."/>
        </authorList>
    </citation>
    <scope>NUCLEOTIDE SEQUENCE [LARGE SCALE GENOMIC DNA]</scope>
    <source>
        <strain evidence="5">white501</strain>
    </source>
</reference>
<keyword evidence="5" id="KW-1185">Reference proteome</keyword>
<evidence type="ECO:0000256" key="2">
    <source>
        <dbReference type="ARBA" id="ARBA00022900"/>
    </source>
</evidence>
<dbReference type="GO" id="GO:0005615">
    <property type="term" value="C:extracellular space"/>
    <property type="evidence" value="ECO:0007669"/>
    <property type="project" value="InterPro"/>
</dbReference>